<evidence type="ECO:0000313" key="2">
    <source>
        <dbReference type="EMBL" id="SNR14241.1"/>
    </source>
</evidence>
<feature type="transmembrane region" description="Helical" evidence="1">
    <location>
        <begin position="258"/>
        <end position="279"/>
    </location>
</feature>
<dbReference type="OrthoDB" id="6017159at2"/>
<keyword evidence="1" id="KW-1133">Transmembrane helix</keyword>
<keyword evidence="1" id="KW-0812">Transmembrane</keyword>
<evidence type="ECO:0000256" key="1">
    <source>
        <dbReference type="SAM" id="Phobius"/>
    </source>
</evidence>
<feature type="transmembrane region" description="Helical" evidence="1">
    <location>
        <begin position="114"/>
        <end position="135"/>
    </location>
</feature>
<dbReference type="AlphaFoldDB" id="A0A238U4W5"/>
<feature type="transmembrane region" description="Helical" evidence="1">
    <location>
        <begin position="338"/>
        <end position="355"/>
    </location>
</feature>
<feature type="transmembrane region" description="Helical" evidence="1">
    <location>
        <begin position="175"/>
        <end position="193"/>
    </location>
</feature>
<feature type="transmembrane region" description="Helical" evidence="1">
    <location>
        <begin position="147"/>
        <end position="168"/>
    </location>
</feature>
<dbReference type="KEGG" id="tje:TJEJU_0443"/>
<evidence type="ECO:0000313" key="3">
    <source>
        <dbReference type="Proteomes" id="UP000215214"/>
    </source>
</evidence>
<keyword evidence="3" id="KW-1185">Reference proteome</keyword>
<dbReference type="EMBL" id="LT899436">
    <property type="protein sequence ID" value="SNR14241.1"/>
    <property type="molecule type" value="Genomic_DNA"/>
</dbReference>
<organism evidence="2 3">
    <name type="scientific">Tenacibaculum jejuense</name>
    <dbReference type="NCBI Taxonomy" id="584609"/>
    <lineage>
        <taxon>Bacteria</taxon>
        <taxon>Pseudomonadati</taxon>
        <taxon>Bacteroidota</taxon>
        <taxon>Flavobacteriia</taxon>
        <taxon>Flavobacteriales</taxon>
        <taxon>Flavobacteriaceae</taxon>
        <taxon>Tenacibaculum</taxon>
    </lineage>
</organism>
<reference evidence="2 3" key="1">
    <citation type="submission" date="2017-07" db="EMBL/GenBank/DDBJ databases">
        <authorList>
            <person name="Sun Z.S."/>
            <person name="Albrecht U."/>
            <person name="Echele G."/>
            <person name="Lee C.C."/>
        </authorList>
    </citation>
    <scope>NUCLEOTIDE SEQUENCE [LARGE SCALE GENOMIC DNA]</scope>
    <source>
        <strain evidence="3">type strain: KCTC 22618</strain>
    </source>
</reference>
<dbReference type="RefSeq" id="WP_095069098.1">
    <property type="nucleotide sequence ID" value="NZ_LT899436.1"/>
</dbReference>
<sequence length="515" mass="58661">MNIFPLIKYSYLQRVRNYNFLITLCASLAVAYTFVPAPDANYSTIRIADYVGDYNSAWFGYVTAIMSSLFLSLVGFYLINGGIKTDIQTKVGQIIATTKVTNATYLFSKVISGFLILLTILGIVLMMSVALFHLYNENFPFEIFQFIKPYFLITIPALFLIAVLAVVFEVFFRKYTILQNIGFFFLFSFLMLSSRTHEDHFISDMLGTQIVMNKMENQVRELTQGDRIKELSIGYVIGNKNAAKKFHFNGMEFPYSFVISRIFWIALAALLVFLTTSFFHRFSLRESSVQKTPKIAIKTEITNKEIHISGLSKLTTNFSILPLLKTELLLLIRKGKKWLWFINGIGMLLLALVPLEIAHQFVLPILWFFQVSRISGLTTKEFTNKVHYFAFASFKPLQRLLISQLLASILLLLSLALPLLVRLILAANFIALSSIILGGIFIVFLAAAFGIITKGKKLFEVVFFMITYTNINKIPFTDYFGALSQNNFFPVKLTICILMLGTIVYSIRNYQLKTS</sequence>
<proteinExistence type="predicted"/>
<name>A0A238U4W5_9FLAO</name>
<protein>
    <submittedName>
        <fullName evidence="2">Uncharacterized protein</fullName>
    </submittedName>
</protein>
<feature type="transmembrane region" description="Helical" evidence="1">
    <location>
        <begin position="20"/>
        <end position="38"/>
    </location>
</feature>
<accession>A0A238U4W5</accession>
<feature type="transmembrane region" description="Helical" evidence="1">
    <location>
        <begin position="427"/>
        <end position="451"/>
    </location>
</feature>
<feature type="transmembrane region" description="Helical" evidence="1">
    <location>
        <begin position="488"/>
        <end position="507"/>
    </location>
</feature>
<dbReference type="Proteomes" id="UP000215214">
    <property type="component" value="Chromosome TJEJU"/>
</dbReference>
<keyword evidence="1" id="KW-0472">Membrane</keyword>
<feature type="transmembrane region" description="Helical" evidence="1">
    <location>
        <begin position="400"/>
        <end position="421"/>
    </location>
</feature>
<gene>
    <name evidence="2" type="ORF">TJEJU_0443</name>
</gene>
<feature type="transmembrane region" description="Helical" evidence="1">
    <location>
        <begin position="58"/>
        <end position="79"/>
    </location>
</feature>